<accession>U7V427</accession>
<dbReference type="HOGENOM" id="CLU_2737552_0_0_11"/>
<dbReference type="EMBL" id="AXZG01000037">
    <property type="protein sequence ID" value="ERT66251.1"/>
    <property type="molecule type" value="Genomic_DNA"/>
</dbReference>
<comment type="caution">
    <text evidence="1">The sequence shown here is derived from an EMBL/GenBank/DDBJ whole genome shotgun (WGS) entry which is preliminary data.</text>
</comment>
<protein>
    <submittedName>
        <fullName evidence="1">Uncharacterized protein</fullName>
    </submittedName>
</protein>
<name>U7V427_9MICC</name>
<evidence type="ECO:0000313" key="2">
    <source>
        <dbReference type="Proteomes" id="UP000017174"/>
    </source>
</evidence>
<dbReference type="AlphaFoldDB" id="U7V427"/>
<dbReference type="Proteomes" id="UP000017174">
    <property type="component" value="Unassembled WGS sequence"/>
</dbReference>
<reference evidence="1 2" key="1">
    <citation type="submission" date="2013-08" db="EMBL/GenBank/DDBJ databases">
        <authorList>
            <person name="Weinstock G."/>
            <person name="Sodergren E."/>
            <person name="Wylie T."/>
            <person name="Fulton L."/>
            <person name="Fulton R."/>
            <person name="Fronick C."/>
            <person name="O'Laughlin M."/>
            <person name="Godfrey J."/>
            <person name="Miner T."/>
            <person name="Herter B."/>
            <person name="Appelbaum E."/>
            <person name="Cordes M."/>
            <person name="Lek S."/>
            <person name="Wollam A."/>
            <person name="Pepin K.H."/>
            <person name="Palsikar V.B."/>
            <person name="Mitreva M."/>
            <person name="Wilson R.K."/>
        </authorList>
    </citation>
    <scope>NUCLEOTIDE SEQUENCE [LARGE SCALE GENOMIC DNA]</scope>
    <source>
        <strain evidence="1 2">F0184</strain>
    </source>
</reference>
<gene>
    <name evidence="1" type="ORF">HMPREF0742_01294</name>
</gene>
<proteinExistence type="predicted"/>
<sequence length="71" mass="8286">MSHGGADTRDYFRVYLLGVRGAVRLIYYPFPPPWVDKNAFEDQWLNFLLNTPKGLYKARLYSLVSQHHTAL</sequence>
<evidence type="ECO:0000313" key="1">
    <source>
        <dbReference type="EMBL" id="ERT66251.1"/>
    </source>
</evidence>
<organism evidence="1 2">
    <name type="scientific">Rothia aeria F0184</name>
    <dbReference type="NCBI Taxonomy" id="888019"/>
    <lineage>
        <taxon>Bacteria</taxon>
        <taxon>Bacillati</taxon>
        <taxon>Actinomycetota</taxon>
        <taxon>Actinomycetes</taxon>
        <taxon>Micrococcales</taxon>
        <taxon>Micrococcaceae</taxon>
        <taxon>Rothia</taxon>
    </lineage>
</organism>